<dbReference type="EMBL" id="JAKOGI010000012">
    <property type="protein sequence ID" value="KAJ8450841.1"/>
    <property type="molecule type" value="Genomic_DNA"/>
</dbReference>
<dbReference type="AlphaFoldDB" id="A0A9Q1QRC7"/>
<dbReference type="GO" id="GO:0005634">
    <property type="term" value="C:nucleus"/>
    <property type="evidence" value="ECO:0007669"/>
    <property type="project" value="UniProtKB-SubCell"/>
</dbReference>
<feature type="region of interest" description="Disordered" evidence="6">
    <location>
        <begin position="219"/>
        <end position="241"/>
    </location>
</feature>
<protein>
    <recommendedName>
        <fullName evidence="7">TF-B3 domain-containing protein</fullName>
    </recommendedName>
</protein>
<keyword evidence="3" id="KW-0238">DNA-binding</keyword>
<keyword evidence="2" id="KW-0805">Transcription regulation</keyword>
<comment type="subcellular location">
    <subcellularLocation>
        <location evidence="1">Nucleus</location>
    </subcellularLocation>
</comment>
<comment type="caution">
    <text evidence="8">The sequence shown here is derived from an EMBL/GenBank/DDBJ whole genome shotgun (WGS) entry which is preliminary data.</text>
</comment>
<feature type="domain" description="TF-B3" evidence="7">
    <location>
        <begin position="75"/>
        <end position="153"/>
    </location>
</feature>
<feature type="compositionally biased region" description="Basic and acidic residues" evidence="6">
    <location>
        <begin position="183"/>
        <end position="200"/>
    </location>
</feature>
<dbReference type="OrthoDB" id="1666376at2759"/>
<evidence type="ECO:0000259" key="7">
    <source>
        <dbReference type="PROSITE" id="PS50863"/>
    </source>
</evidence>
<dbReference type="PROSITE" id="PS50863">
    <property type="entry name" value="B3"/>
    <property type="match status" value="1"/>
</dbReference>
<evidence type="ECO:0000256" key="3">
    <source>
        <dbReference type="ARBA" id="ARBA00023125"/>
    </source>
</evidence>
<dbReference type="Proteomes" id="UP001153076">
    <property type="component" value="Unassembled WGS sequence"/>
</dbReference>
<dbReference type="GO" id="GO:0003677">
    <property type="term" value="F:DNA binding"/>
    <property type="evidence" value="ECO:0007669"/>
    <property type="project" value="UniProtKB-KW"/>
</dbReference>
<dbReference type="InterPro" id="IPR015300">
    <property type="entry name" value="DNA-bd_pseudobarrel_sf"/>
</dbReference>
<keyword evidence="4" id="KW-0804">Transcription</keyword>
<evidence type="ECO:0000256" key="2">
    <source>
        <dbReference type="ARBA" id="ARBA00023015"/>
    </source>
</evidence>
<gene>
    <name evidence="8" type="ORF">Cgig2_032466</name>
</gene>
<dbReference type="SUPFAM" id="SSF101936">
    <property type="entry name" value="DNA-binding pseudobarrel domain"/>
    <property type="match status" value="1"/>
</dbReference>
<keyword evidence="5" id="KW-0539">Nucleus</keyword>
<dbReference type="Pfam" id="PF02362">
    <property type="entry name" value="B3"/>
    <property type="match status" value="1"/>
</dbReference>
<dbReference type="InterPro" id="IPR003340">
    <property type="entry name" value="B3_DNA-bd"/>
</dbReference>
<evidence type="ECO:0000313" key="9">
    <source>
        <dbReference type="Proteomes" id="UP001153076"/>
    </source>
</evidence>
<name>A0A9Q1QRC7_9CARY</name>
<evidence type="ECO:0000256" key="5">
    <source>
        <dbReference type="ARBA" id="ARBA00023242"/>
    </source>
</evidence>
<proteinExistence type="predicted"/>
<sequence length="241" mass="27905">MWKESNEKKEIESTPKFPVHTEVHNSWGRERRREKEKRPIRPESESRKSLRMGSSDNNLPRFFKPFLADHCSLNLRIPDAFQDHITGKIPNRVIIKNRIGKLWPVEVVKVGDGLCFQGGWSRFVLDNALQEGEFMVFKYNGHHVFEVLILGINGCERELTIEEDEEEGGSQVDNGEVGDEMEKETSKDSDRRSLSADKSSRSKNCKPLLLLQSMLSTMQKNNGQTQHRFSLRRTTRFSSRK</sequence>
<evidence type="ECO:0000256" key="6">
    <source>
        <dbReference type="SAM" id="MobiDB-lite"/>
    </source>
</evidence>
<dbReference type="CDD" id="cd10017">
    <property type="entry name" value="B3_DNA"/>
    <property type="match status" value="1"/>
</dbReference>
<evidence type="ECO:0000256" key="1">
    <source>
        <dbReference type="ARBA" id="ARBA00004123"/>
    </source>
</evidence>
<accession>A0A9Q1QRC7</accession>
<feature type="compositionally biased region" description="Basic and acidic residues" evidence="6">
    <location>
        <begin position="1"/>
        <end position="48"/>
    </location>
</feature>
<dbReference type="SMART" id="SM01019">
    <property type="entry name" value="B3"/>
    <property type="match status" value="1"/>
</dbReference>
<organism evidence="8 9">
    <name type="scientific">Carnegiea gigantea</name>
    <dbReference type="NCBI Taxonomy" id="171969"/>
    <lineage>
        <taxon>Eukaryota</taxon>
        <taxon>Viridiplantae</taxon>
        <taxon>Streptophyta</taxon>
        <taxon>Embryophyta</taxon>
        <taxon>Tracheophyta</taxon>
        <taxon>Spermatophyta</taxon>
        <taxon>Magnoliopsida</taxon>
        <taxon>eudicotyledons</taxon>
        <taxon>Gunneridae</taxon>
        <taxon>Pentapetalae</taxon>
        <taxon>Caryophyllales</taxon>
        <taxon>Cactineae</taxon>
        <taxon>Cactaceae</taxon>
        <taxon>Cactoideae</taxon>
        <taxon>Echinocereeae</taxon>
        <taxon>Carnegiea</taxon>
    </lineage>
</organism>
<dbReference type="PANTHER" id="PTHR31920">
    <property type="entry name" value="B3 DOMAIN-CONTAINING"/>
    <property type="match status" value="1"/>
</dbReference>
<evidence type="ECO:0000256" key="4">
    <source>
        <dbReference type="ARBA" id="ARBA00023163"/>
    </source>
</evidence>
<keyword evidence="9" id="KW-1185">Reference proteome</keyword>
<dbReference type="PANTHER" id="PTHR31920:SF145">
    <property type="entry name" value="B3 DOMAIN-CONTAINING PROTEIN REM20-LIKE ISOFORM X1"/>
    <property type="match status" value="1"/>
</dbReference>
<feature type="region of interest" description="Disordered" evidence="6">
    <location>
        <begin position="162"/>
        <end position="205"/>
    </location>
</feature>
<evidence type="ECO:0000313" key="8">
    <source>
        <dbReference type="EMBL" id="KAJ8450841.1"/>
    </source>
</evidence>
<dbReference type="InterPro" id="IPR050655">
    <property type="entry name" value="Plant_B3_domain"/>
</dbReference>
<dbReference type="Gene3D" id="2.40.330.10">
    <property type="entry name" value="DNA-binding pseudobarrel domain"/>
    <property type="match status" value="1"/>
</dbReference>
<reference evidence="8" key="1">
    <citation type="submission" date="2022-04" db="EMBL/GenBank/DDBJ databases">
        <title>Carnegiea gigantea Genome sequencing and assembly v2.</title>
        <authorList>
            <person name="Copetti D."/>
            <person name="Sanderson M.J."/>
            <person name="Burquez A."/>
            <person name="Wojciechowski M.F."/>
        </authorList>
    </citation>
    <scope>NUCLEOTIDE SEQUENCE</scope>
    <source>
        <strain evidence="8">SGP5-SGP5p</strain>
        <tissue evidence="8">Aerial part</tissue>
    </source>
</reference>
<feature type="compositionally biased region" description="Basic residues" evidence="6">
    <location>
        <begin position="229"/>
        <end position="241"/>
    </location>
</feature>
<feature type="region of interest" description="Disordered" evidence="6">
    <location>
        <begin position="1"/>
        <end position="53"/>
    </location>
</feature>